<evidence type="ECO:0000313" key="2">
    <source>
        <dbReference type="EMBL" id="CAB4792151.1"/>
    </source>
</evidence>
<gene>
    <name evidence="2" type="ORF">UFOPK2925_01557</name>
</gene>
<name>A0A6J6X457_9ZZZZ</name>
<organism evidence="2">
    <name type="scientific">freshwater metagenome</name>
    <dbReference type="NCBI Taxonomy" id="449393"/>
    <lineage>
        <taxon>unclassified sequences</taxon>
        <taxon>metagenomes</taxon>
        <taxon>ecological metagenomes</taxon>
    </lineage>
</organism>
<keyword evidence="1" id="KW-0812">Transmembrane</keyword>
<feature type="transmembrane region" description="Helical" evidence="1">
    <location>
        <begin position="12"/>
        <end position="32"/>
    </location>
</feature>
<dbReference type="EMBL" id="CAEZZU010000297">
    <property type="protein sequence ID" value="CAB4792151.1"/>
    <property type="molecule type" value="Genomic_DNA"/>
</dbReference>
<sequence length="40" mass="4616">MLGETEEERLPIPWHLKLLAAGVALYLLVRLWQGISWLAQ</sequence>
<accession>A0A6J6X457</accession>
<proteinExistence type="predicted"/>
<keyword evidence="1" id="KW-1133">Transmembrane helix</keyword>
<evidence type="ECO:0000256" key="1">
    <source>
        <dbReference type="SAM" id="Phobius"/>
    </source>
</evidence>
<reference evidence="2" key="1">
    <citation type="submission" date="2020-05" db="EMBL/GenBank/DDBJ databases">
        <authorList>
            <person name="Chiriac C."/>
            <person name="Salcher M."/>
            <person name="Ghai R."/>
            <person name="Kavagutti S V."/>
        </authorList>
    </citation>
    <scope>NUCLEOTIDE SEQUENCE</scope>
</reference>
<protein>
    <submittedName>
        <fullName evidence="2">Unannotated protein</fullName>
    </submittedName>
</protein>
<dbReference type="AlphaFoldDB" id="A0A6J6X457"/>
<keyword evidence="1" id="KW-0472">Membrane</keyword>